<evidence type="ECO:0000256" key="1">
    <source>
        <dbReference type="SAM" id="MobiDB-lite"/>
    </source>
</evidence>
<accession>A0A9X9LGA5</accession>
<name>A0A9X9LGA5_GULGU</name>
<sequence>MRNRENSSPCQGNGEQAGRGKNLGSAWPGEEEPCGDVSTPSYKKPLYGISHKIMEKKNPPTGDLLGT</sequence>
<evidence type="ECO:0000313" key="2">
    <source>
        <dbReference type="EMBL" id="VCW67381.1"/>
    </source>
</evidence>
<dbReference type="GO" id="GO:0000792">
    <property type="term" value="C:heterochromatin"/>
    <property type="evidence" value="ECO:0007669"/>
    <property type="project" value="InterPro"/>
</dbReference>
<evidence type="ECO:0000313" key="3">
    <source>
        <dbReference type="Proteomes" id="UP000269945"/>
    </source>
</evidence>
<feature type="compositionally biased region" description="Polar residues" evidence="1">
    <location>
        <begin position="1"/>
        <end position="14"/>
    </location>
</feature>
<keyword evidence="3" id="KW-1185">Reference proteome</keyword>
<dbReference type="InterPro" id="IPR033583">
    <property type="entry name" value="BEND3"/>
</dbReference>
<proteinExistence type="predicted"/>
<dbReference type="GO" id="GO:0000122">
    <property type="term" value="P:negative regulation of transcription by RNA polymerase II"/>
    <property type="evidence" value="ECO:0007669"/>
    <property type="project" value="TreeGrafter"/>
</dbReference>
<gene>
    <name evidence="2" type="ORF">BN2614_LOCUS2</name>
</gene>
<dbReference type="PANTHER" id="PTHR28665">
    <property type="entry name" value="BEN DOMAIN-CONTAINING PROTEIN 3"/>
    <property type="match status" value="1"/>
</dbReference>
<feature type="region of interest" description="Disordered" evidence="1">
    <location>
        <begin position="1"/>
        <end position="67"/>
    </location>
</feature>
<dbReference type="Proteomes" id="UP000269945">
    <property type="component" value="Unassembled WGS sequence"/>
</dbReference>
<reference evidence="2 3" key="1">
    <citation type="submission" date="2018-10" db="EMBL/GenBank/DDBJ databases">
        <authorList>
            <person name="Ekblom R."/>
            <person name="Jareborg N."/>
        </authorList>
    </citation>
    <scope>NUCLEOTIDE SEQUENCE [LARGE SCALE GENOMIC DNA]</scope>
    <source>
        <tissue evidence="2">Muscle</tissue>
    </source>
</reference>
<comment type="caution">
    <text evidence="2">The sequence shown here is derived from an EMBL/GenBank/DDBJ whole genome shotgun (WGS) entry which is preliminary data.</text>
</comment>
<dbReference type="PANTHER" id="PTHR28665:SF1">
    <property type="entry name" value="BEN DOMAIN-CONTAINING PROTEIN 3"/>
    <property type="match status" value="1"/>
</dbReference>
<organism evidence="2 3">
    <name type="scientific">Gulo gulo</name>
    <name type="common">Wolverine</name>
    <name type="synonym">Gluton</name>
    <dbReference type="NCBI Taxonomy" id="48420"/>
    <lineage>
        <taxon>Eukaryota</taxon>
        <taxon>Metazoa</taxon>
        <taxon>Chordata</taxon>
        <taxon>Craniata</taxon>
        <taxon>Vertebrata</taxon>
        <taxon>Euteleostomi</taxon>
        <taxon>Mammalia</taxon>
        <taxon>Eutheria</taxon>
        <taxon>Laurasiatheria</taxon>
        <taxon>Carnivora</taxon>
        <taxon>Caniformia</taxon>
        <taxon>Musteloidea</taxon>
        <taxon>Mustelidae</taxon>
        <taxon>Guloninae</taxon>
        <taxon>Gulo</taxon>
    </lineage>
</organism>
<dbReference type="AlphaFoldDB" id="A0A9X9LGA5"/>
<dbReference type="GO" id="GO:0000183">
    <property type="term" value="P:rDNA heterochromatin formation"/>
    <property type="evidence" value="ECO:0007669"/>
    <property type="project" value="InterPro"/>
</dbReference>
<dbReference type="GO" id="GO:0000182">
    <property type="term" value="F:rDNA binding"/>
    <property type="evidence" value="ECO:0007669"/>
    <property type="project" value="TreeGrafter"/>
</dbReference>
<dbReference type="EMBL" id="CYRY02002651">
    <property type="protein sequence ID" value="VCW67381.1"/>
    <property type="molecule type" value="Genomic_DNA"/>
</dbReference>
<protein>
    <submittedName>
        <fullName evidence="2">Uncharacterized protein</fullName>
    </submittedName>
</protein>
<feature type="non-terminal residue" evidence="2">
    <location>
        <position position="67"/>
    </location>
</feature>